<sequence length="176" mass="18917">MGKLIAGAIVITALIAGGAMYYLQEYGFYETVEASSENANIQITNLVTQAPEPMLIAGFEGIDADSSPIRYRACFTTPMSNAMMTETFQTYPAAEPLVAPKQFSCFDARKLGADIETGAATAYLGQANIIYGIDRVIAVYDDGRAYAWHQINTCGEHAFNGDPVPASCPPVPSEKE</sequence>
<dbReference type="GO" id="GO:0016301">
    <property type="term" value="F:kinase activity"/>
    <property type="evidence" value="ECO:0007669"/>
    <property type="project" value="UniProtKB-KW"/>
</dbReference>
<evidence type="ECO:0000313" key="2">
    <source>
        <dbReference type="Proteomes" id="UP000070371"/>
    </source>
</evidence>
<accession>A0A126V574</accession>
<protein>
    <submittedName>
        <fullName evidence="1">Histidine kinase</fullName>
    </submittedName>
</protein>
<evidence type="ECO:0000313" key="1">
    <source>
        <dbReference type="EMBL" id="AML53452.1"/>
    </source>
</evidence>
<gene>
    <name evidence="1" type="ORF">RC74_00235</name>
</gene>
<keyword evidence="1" id="KW-0418">Kinase</keyword>
<dbReference type="OrthoDB" id="7819947at2"/>
<dbReference type="Proteomes" id="UP000070371">
    <property type="component" value="Chromosome"/>
</dbReference>
<proteinExistence type="predicted"/>
<dbReference type="InterPro" id="IPR045616">
    <property type="entry name" value="DUF6446"/>
</dbReference>
<dbReference type="EMBL" id="CP014327">
    <property type="protein sequence ID" value="AML53452.1"/>
    <property type="molecule type" value="Genomic_DNA"/>
</dbReference>
<reference evidence="1 2" key="1">
    <citation type="submission" date="2016-02" db="EMBL/GenBank/DDBJ databases">
        <title>Complete genome sequence of Halocynthiibacter arcticus PAMC 20958t from arctic marine sediment.</title>
        <authorList>
            <person name="Lee Y.M."/>
            <person name="Baek K."/>
            <person name="Lee H.K."/>
            <person name="Shin S.C."/>
        </authorList>
    </citation>
    <scope>NUCLEOTIDE SEQUENCE [LARGE SCALE GENOMIC DNA]</scope>
    <source>
        <strain evidence="1">PAMC 20958</strain>
    </source>
</reference>
<organism evidence="1 2">
    <name type="scientific">Falsihalocynthiibacter arcticus</name>
    <dbReference type="NCBI Taxonomy" id="1579316"/>
    <lineage>
        <taxon>Bacteria</taxon>
        <taxon>Pseudomonadati</taxon>
        <taxon>Pseudomonadota</taxon>
        <taxon>Alphaproteobacteria</taxon>
        <taxon>Rhodobacterales</taxon>
        <taxon>Roseobacteraceae</taxon>
        <taxon>Falsihalocynthiibacter</taxon>
    </lineage>
</organism>
<keyword evidence="1" id="KW-0808">Transferase</keyword>
<dbReference type="Pfam" id="PF20044">
    <property type="entry name" value="DUF6446"/>
    <property type="match status" value="1"/>
</dbReference>
<dbReference type="KEGG" id="hat:RC74_00235"/>
<dbReference type="STRING" id="1579316.RC74_00235"/>
<keyword evidence="2" id="KW-1185">Reference proteome</keyword>
<name>A0A126V574_9RHOB</name>
<dbReference type="AlphaFoldDB" id="A0A126V574"/>